<protein>
    <submittedName>
        <fullName evidence="1">Uncharacterized protein</fullName>
    </submittedName>
</protein>
<comment type="caution">
    <text evidence="1">The sequence shown here is derived from an EMBL/GenBank/DDBJ whole genome shotgun (WGS) entry which is preliminary data.</text>
</comment>
<evidence type="ECO:0000313" key="2">
    <source>
        <dbReference type="Proteomes" id="UP000266723"/>
    </source>
</evidence>
<proteinExistence type="predicted"/>
<sequence>MNTSFSFIGTGKNGSLSPLVSRVRKRCERDESWMELKTSAELVNKVPDSEKYGEFP</sequence>
<name>A0ABQ7C0K7_BRACR</name>
<organism evidence="1 2">
    <name type="scientific">Brassica cretica</name>
    <name type="common">Mustard</name>
    <dbReference type="NCBI Taxonomy" id="69181"/>
    <lineage>
        <taxon>Eukaryota</taxon>
        <taxon>Viridiplantae</taxon>
        <taxon>Streptophyta</taxon>
        <taxon>Embryophyta</taxon>
        <taxon>Tracheophyta</taxon>
        <taxon>Spermatophyta</taxon>
        <taxon>Magnoliopsida</taxon>
        <taxon>eudicotyledons</taxon>
        <taxon>Gunneridae</taxon>
        <taxon>Pentapetalae</taxon>
        <taxon>rosids</taxon>
        <taxon>malvids</taxon>
        <taxon>Brassicales</taxon>
        <taxon>Brassicaceae</taxon>
        <taxon>Brassiceae</taxon>
        <taxon>Brassica</taxon>
    </lineage>
</organism>
<keyword evidence="2" id="KW-1185">Reference proteome</keyword>
<accession>A0ABQ7C0K7</accession>
<gene>
    <name evidence="1" type="ORF">DY000_02009254</name>
</gene>
<reference evidence="1 2" key="1">
    <citation type="journal article" date="2020" name="BMC Genomics">
        <title>Intraspecific diversification of the crop wild relative Brassica cretica Lam. using demographic model selection.</title>
        <authorList>
            <person name="Kioukis A."/>
            <person name="Michalopoulou V.A."/>
            <person name="Briers L."/>
            <person name="Pirintsos S."/>
            <person name="Studholme D.J."/>
            <person name="Pavlidis P."/>
            <person name="Sarris P.F."/>
        </authorList>
    </citation>
    <scope>NUCLEOTIDE SEQUENCE [LARGE SCALE GENOMIC DNA]</scope>
    <source>
        <strain evidence="2">cv. PFS-1207/04</strain>
    </source>
</reference>
<evidence type="ECO:0000313" key="1">
    <source>
        <dbReference type="EMBL" id="KAF3545695.1"/>
    </source>
</evidence>
<dbReference type="Proteomes" id="UP000266723">
    <property type="component" value="Unassembled WGS sequence"/>
</dbReference>
<dbReference type="EMBL" id="QGKV02000832">
    <property type="protein sequence ID" value="KAF3545695.1"/>
    <property type="molecule type" value="Genomic_DNA"/>
</dbReference>